<dbReference type="SUPFAM" id="SSF52540">
    <property type="entry name" value="P-loop containing nucleoside triphosphate hydrolases"/>
    <property type="match status" value="1"/>
</dbReference>
<evidence type="ECO:0000256" key="4">
    <source>
        <dbReference type="SAM" id="Coils"/>
    </source>
</evidence>
<protein>
    <recommendedName>
        <fullName evidence="3">Nuclease SbcCD subunit C</fullName>
    </recommendedName>
</protein>
<evidence type="ECO:0000256" key="3">
    <source>
        <dbReference type="ARBA" id="ARBA00013368"/>
    </source>
</evidence>
<evidence type="ECO:0000313" key="6">
    <source>
        <dbReference type="EMBL" id="SHF22084.1"/>
    </source>
</evidence>
<dbReference type="RefSeq" id="WP_072969350.1">
    <property type="nucleotide sequence ID" value="NZ_FQUR01000018.1"/>
</dbReference>
<dbReference type="Proteomes" id="UP000184127">
    <property type="component" value="Unassembled WGS sequence"/>
</dbReference>
<dbReference type="PANTHER" id="PTHR32114:SF2">
    <property type="entry name" value="ABC TRANSPORTER ABCH.3"/>
    <property type="match status" value="1"/>
</dbReference>
<evidence type="ECO:0000256" key="1">
    <source>
        <dbReference type="ARBA" id="ARBA00006930"/>
    </source>
</evidence>
<reference evidence="7" key="1">
    <citation type="submission" date="2016-11" db="EMBL/GenBank/DDBJ databases">
        <authorList>
            <person name="Varghese N."/>
            <person name="Submissions S."/>
        </authorList>
    </citation>
    <scope>NUCLEOTIDE SEQUENCE [LARGE SCALE GENOMIC DNA]</scope>
    <source>
        <strain evidence="7">DSM 18761</strain>
    </source>
</reference>
<dbReference type="Gene3D" id="3.40.50.300">
    <property type="entry name" value="P-loop containing nucleotide triphosphate hydrolases"/>
    <property type="match status" value="1"/>
</dbReference>
<accession>A0A1M4ZVR2</accession>
<dbReference type="InterPro" id="IPR026866">
    <property type="entry name" value="CR006_AAA"/>
</dbReference>
<comment type="similarity">
    <text evidence="1">Belongs to the SMC family. SbcC subfamily.</text>
</comment>
<feature type="coiled-coil region" evidence="4">
    <location>
        <begin position="422"/>
        <end position="463"/>
    </location>
</feature>
<dbReference type="Pfam" id="PF13166">
    <property type="entry name" value="AAA_13"/>
    <property type="match status" value="1"/>
</dbReference>
<keyword evidence="7" id="KW-1185">Reference proteome</keyword>
<dbReference type="PANTHER" id="PTHR32114">
    <property type="entry name" value="ABC TRANSPORTER ABCH.3"/>
    <property type="match status" value="1"/>
</dbReference>
<feature type="coiled-coil region" evidence="4">
    <location>
        <begin position="115"/>
        <end position="156"/>
    </location>
</feature>
<name>A0A1M4ZVR2_9THEO</name>
<dbReference type="EMBL" id="FQUR01000018">
    <property type="protein sequence ID" value="SHF22084.1"/>
    <property type="molecule type" value="Genomic_DNA"/>
</dbReference>
<proteinExistence type="inferred from homology"/>
<comment type="subunit">
    <text evidence="2">Heterodimer of SbcC and SbcD.</text>
</comment>
<dbReference type="SUPFAM" id="SSF75712">
    <property type="entry name" value="Rad50 coiled-coil Zn hook"/>
    <property type="match status" value="1"/>
</dbReference>
<organism evidence="6 7">
    <name type="scientific">Thermoanaerobacter uzonensis DSM 18761</name>
    <dbReference type="NCBI Taxonomy" id="1123369"/>
    <lineage>
        <taxon>Bacteria</taxon>
        <taxon>Bacillati</taxon>
        <taxon>Bacillota</taxon>
        <taxon>Clostridia</taxon>
        <taxon>Thermoanaerobacterales</taxon>
        <taxon>Thermoanaerobacteraceae</taxon>
        <taxon>Thermoanaerobacter</taxon>
    </lineage>
</organism>
<keyword evidence="4" id="KW-0175">Coiled coil</keyword>
<evidence type="ECO:0000256" key="2">
    <source>
        <dbReference type="ARBA" id="ARBA00011322"/>
    </source>
</evidence>
<evidence type="ECO:0000313" key="7">
    <source>
        <dbReference type="Proteomes" id="UP000184127"/>
    </source>
</evidence>
<gene>
    <name evidence="6" type="ORF">SAMN02745195_02125</name>
</gene>
<dbReference type="InterPro" id="IPR027417">
    <property type="entry name" value="P-loop_NTPase"/>
</dbReference>
<dbReference type="AlphaFoldDB" id="A0A1M4ZVR2"/>
<evidence type="ECO:0000259" key="5">
    <source>
        <dbReference type="Pfam" id="PF13166"/>
    </source>
</evidence>
<sequence length="736" mass="87684">MIKRIKLIKNFGLFKDFRWSENISEFKKYNLIYGWNYSGKTTLARVFRNFEVQALPFDFNGSEFVLIDENGNEIDQNTLSSPPYHFRVFNVDFIKENLYWDSQEANPLFVLGEKDIRLEKKLEALKKDLEKLSNDKETKNNEIKKLTDEIEKNLTNKARELDRMKPPYDKRKFKKVLEEIKYDFKKFYLKESEVKNLYRMLSSDNKKSIPEVSINTITEEFTNRLIHALEKTVISQIIDRLKENPRLNNWIKEGLEIHKGKKRCEFCGGPLLEERLEQYEKHFSKEYDEFLKELNMLKNQIDNYRNQVLYLKLPSEDQFYPHLEDKYLEVKNKLATVLKDYTNSLDEIINLINKKINNPFEKIRNIPDLNIQIVQVNNIINKVNKLISEHNSISEMYKEEQEKAFKELERHYASEFVQNYNYFEQEEKIDQLKAKIIEIKDQIREKEKEIKGIEAELSDISKAAGRINNYLKSIFGKEHLIIQPIGREKFQILRNGEKAKNLSEGEKTAIAFSYFLTRLEDKETNISNTIVFIDDPISSLDSQHLYNTYALIASKLNDCNQLFISTHNLEFFNLIKDWMKRMREQGEKCRFYLVERITKNGEEISSLKNLPNTLLKYKSEYHFLFYKIKSFNDNLSTDFDSLYQLPNIVRRFLEAFMGFKYSKGIDQLEYLIDDESQRIMIDKFVNELSHQQSLQRSLIHNDLSVTKRVIEIVLNAVKTKDPEHYKTLEEIYNENK</sequence>
<feature type="domain" description="Protein CR006 P-loop" evidence="5">
    <location>
        <begin position="10"/>
        <end position="713"/>
    </location>
</feature>